<organism evidence="1 2">
    <name type="scientific">Aspergillus keveii</name>
    <dbReference type="NCBI Taxonomy" id="714993"/>
    <lineage>
        <taxon>Eukaryota</taxon>
        <taxon>Fungi</taxon>
        <taxon>Dikarya</taxon>
        <taxon>Ascomycota</taxon>
        <taxon>Pezizomycotina</taxon>
        <taxon>Eurotiomycetes</taxon>
        <taxon>Eurotiomycetidae</taxon>
        <taxon>Eurotiales</taxon>
        <taxon>Aspergillaceae</taxon>
        <taxon>Aspergillus</taxon>
        <taxon>Aspergillus subgen. Nidulantes</taxon>
    </lineage>
</organism>
<evidence type="ECO:0000313" key="2">
    <source>
        <dbReference type="Proteomes" id="UP001610563"/>
    </source>
</evidence>
<sequence>MALKQDLTSITTAAESHILSYCADITSSTFTTSTERAAKLATYYLPTISLFAGGPPTQLSDPSLFIQLISGPLDKVEGLALEVIGHRVEAVAENSAIIWLSLRVDNKVEVSNLYFFRKGEDGEAGFEGGIFDGEAWLLKQLGLA</sequence>
<keyword evidence="2" id="KW-1185">Reference proteome</keyword>
<gene>
    <name evidence="1" type="ORF">BJX66DRAFT_337110</name>
</gene>
<evidence type="ECO:0008006" key="3">
    <source>
        <dbReference type="Google" id="ProtNLM"/>
    </source>
</evidence>
<dbReference type="EMBL" id="JBFTWV010000036">
    <property type="protein sequence ID" value="KAL2795326.1"/>
    <property type="molecule type" value="Genomic_DNA"/>
</dbReference>
<dbReference type="Proteomes" id="UP001610563">
    <property type="component" value="Unassembled WGS sequence"/>
</dbReference>
<proteinExistence type="predicted"/>
<accession>A0ABR4G8K0</accession>
<evidence type="ECO:0000313" key="1">
    <source>
        <dbReference type="EMBL" id="KAL2795326.1"/>
    </source>
</evidence>
<comment type="caution">
    <text evidence="1">The sequence shown here is derived from an EMBL/GenBank/DDBJ whole genome shotgun (WGS) entry which is preliminary data.</text>
</comment>
<name>A0ABR4G8K0_9EURO</name>
<protein>
    <recommendedName>
        <fullName evidence="3">SnoaL-like domain-containing protein</fullName>
    </recommendedName>
</protein>
<reference evidence="1 2" key="1">
    <citation type="submission" date="2024-07" db="EMBL/GenBank/DDBJ databases">
        <title>Section-level genome sequencing and comparative genomics of Aspergillus sections Usti and Cavernicolus.</title>
        <authorList>
            <consortium name="Lawrence Berkeley National Laboratory"/>
            <person name="Nybo J.L."/>
            <person name="Vesth T.C."/>
            <person name="Theobald S."/>
            <person name="Frisvad J.C."/>
            <person name="Larsen T.O."/>
            <person name="Kjaerboelling I."/>
            <person name="Rothschild-Mancinelli K."/>
            <person name="Lyhne E.K."/>
            <person name="Kogle M.E."/>
            <person name="Barry K."/>
            <person name="Clum A."/>
            <person name="Na H."/>
            <person name="Ledsgaard L."/>
            <person name="Lin J."/>
            <person name="Lipzen A."/>
            <person name="Kuo A."/>
            <person name="Riley R."/>
            <person name="Mondo S."/>
            <person name="Labutti K."/>
            <person name="Haridas S."/>
            <person name="Pangalinan J."/>
            <person name="Salamov A.A."/>
            <person name="Simmons B.A."/>
            <person name="Magnuson J.K."/>
            <person name="Chen J."/>
            <person name="Drula E."/>
            <person name="Henrissat B."/>
            <person name="Wiebenga A."/>
            <person name="Lubbers R.J."/>
            <person name="Gomes A.C."/>
            <person name="Makela M.R."/>
            <person name="Stajich J."/>
            <person name="Grigoriev I.V."/>
            <person name="Mortensen U.H."/>
            <person name="De Vries R.P."/>
            <person name="Baker S.E."/>
            <person name="Andersen M.R."/>
        </authorList>
    </citation>
    <scope>NUCLEOTIDE SEQUENCE [LARGE SCALE GENOMIC DNA]</scope>
    <source>
        <strain evidence="1 2">CBS 209.92</strain>
    </source>
</reference>